<dbReference type="OrthoDB" id="5822441at2"/>
<sequence>MRQFIITTLFCLLLVGCVTESVRVIPTKVSVKADIGFNPCGSDIEGYHFEPNGIISITCTNGNIYSVRNNTELNQMKNKVIECQQKGFNDYSECLSHKNAAKKKHQHHNKINNNN</sequence>
<dbReference type="RefSeq" id="WP_080155748.1">
    <property type="nucleotide sequence ID" value="NZ_FUZI01000001.1"/>
</dbReference>
<gene>
    <name evidence="1" type="ORF">CZ809_00375</name>
</gene>
<dbReference type="PROSITE" id="PS51257">
    <property type="entry name" value="PROKAR_LIPOPROTEIN"/>
    <property type="match status" value="1"/>
</dbReference>
<dbReference type="EMBL" id="FUZI01000001">
    <property type="protein sequence ID" value="SKC30898.1"/>
    <property type="molecule type" value="Genomic_DNA"/>
</dbReference>
<organism evidence="1 2">
    <name type="scientific">Photobacterium piscicola</name>
    <dbReference type="NCBI Taxonomy" id="1378299"/>
    <lineage>
        <taxon>Bacteria</taxon>
        <taxon>Pseudomonadati</taxon>
        <taxon>Pseudomonadota</taxon>
        <taxon>Gammaproteobacteria</taxon>
        <taxon>Vibrionales</taxon>
        <taxon>Vibrionaceae</taxon>
        <taxon>Photobacterium</taxon>
    </lineage>
</organism>
<evidence type="ECO:0008006" key="3">
    <source>
        <dbReference type="Google" id="ProtNLM"/>
    </source>
</evidence>
<dbReference type="AlphaFoldDB" id="A0A1T5HVP2"/>
<dbReference type="Proteomes" id="UP000189966">
    <property type="component" value="Unassembled WGS sequence"/>
</dbReference>
<evidence type="ECO:0000313" key="1">
    <source>
        <dbReference type="EMBL" id="SKC30898.1"/>
    </source>
</evidence>
<accession>A0A1T5HVP2</accession>
<protein>
    <recommendedName>
        <fullName evidence="3">Lipoprotein</fullName>
    </recommendedName>
</protein>
<evidence type="ECO:0000313" key="2">
    <source>
        <dbReference type="Proteomes" id="UP000189966"/>
    </source>
</evidence>
<proteinExistence type="predicted"/>
<name>A0A1T5HVP2_9GAMM</name>
<reference evidence="1 2" key="1">
    <citation type="submission" date="2017-02" db="EMBL/GenBank/DDBJ databases">
        <authorList>
            <person name="Peterson S.W."/>
        </authorList>
    </citation>
    <scope>NUCLEOTIDE SEQUENCE [LARGE SCALE GENOMIC DNA]</scope>
    <source>
        <strain evidence="2">type strain: NCCB 100098</strain>
    </source>
</reference>